<comment type="caution">
    <text evidence="2">The sequence shown here is derived from an EMBL/GenBank/DDBJ whole genome shotgun (WGS) entry which is preliminary data.</text>
</comment>
<reference evidence="2 3" key="1">
    <citation type="submission" date="2022-11" db="EMBL/GenBank/DDBJ databases">
        <title>Whole genome sequence of Eschrichtius robustus ER-17-0199.</title>
        <authorList>
            <person name="Bruniche-Olsen A."/>
            <person name="Black A.N."/>
            <person name="Fields C.J."/>
            <person name="Walden K."/>
            <person name="Dewoody J.A."/>
        </authorList>
    </citation>
    <scope>NUCLEOTIDE SEQUENCE [LARGE SCALE GENOMIC DNA]</scope>
    <source>
        <strain evidence="2">ER-17-0199</strain>
        <tissue evidence="2">Blubber</tissue>
    </source>
</reference>
<evidence type="ECO:0000313" key="2">
    <source>
        <dbReference type="EMBL" id="KAJ8789618.1"/>
    </source>
</evidence>
<keyword evidence="3" id="KW-1185">Reference proteome</keyword>
<dbReference type="AlphaFoldDB" id="A0AB34HBP2"/>
<evidence type="ECO:0000313" key="3">
    <source>
        <dbReference type="Proteomes" id="UP001159641"/>
    </source>
</evidence>
<protein>
    <submittedName>
        <fullName evidence="2">Uncharacterized protein</fullName>
    </submittedName>
</protein>
<name>A0AB34HBP2_ESCRO</name>
<dbReference type="EMBL" id="JAIQCJ010001416">
    <property type="protein sequence ID" value="KAJ8789618.1"/>
    <property type="molecule type" value="Genomic_DNA"/>
</dbReference>
<feature type="region of interest" description="Disordered" evidence="1">
    <location>
        <begin position="58"/>
        <end position="84"/>
    </location>
</feature>
<proteinExistence type="predicted"/>
<evidence type="ECO:0000256" key="1">
    <source>
        <dbReference type="SAM" id="MobiDB-lite"/>
    </source>
</evidence>
<accession>A0AB34HBP2</accession>
<organism evidence="2 3">
    <name type="scientific">Eschrichtius robustus</name>
    <name type="common">California gray whale</name>
    <name type="synonym">Eschrichtius gibbosus</name>
    <dbReference type="NCBI Taxonomy" id="9764"/>
    <lineage>
        <taxon>Eukaryota</taxon>
        <taxon>Metazoa</taxon>
        <taxon>Chordata</taxon>
        <taxon>Craniata</taxon>
        <taxon>Vertebrata</taxon>
        <taxon>Euteleostomi</taxon>
        <taxon>Mammalia</taxon>
        <taxon>Eutheria</taxon>
        <taxon>Laurasiatheria</taxon>
        <taxon>Artiodactyla</taxon>
        <taxon>Whippomorpha</taxon>
        <taxon>Cetacea</taxon>
        <taxon>Mysticeti</taxon>
        <taxon>Eschrichtiidae</taxon>
        <taxon>Eschrichtius</taxon>
    </lineage>
</organism>
<sequence>MPSRTSTAAASLCSPAPTSPSHQTASWMSEAILEYILHQKEKNAQQVKAGQKQLGNLRREEHEERQWPGAASGNRPNGQGHHTGEAVVYSDLPHIAAAATHNVPDAPARFTRLGGCVDHVVLATHRDQDNPTTPRLRSPTALQVPRSPLSAVEKLIQKDVMDAVTGRKLTNQISWLQRDATGFAR</sequence>
<feature type="region of interest" description="Disordered" evidence="1">
    <location>
        <begin position="1"/>
        <end position="25"/>
    </location>
</feature>
<dbReference type="Proteomes" id="UP001159641">
    <property type="component" value="Unassembled WGS sequence"/>
</dbReference>
<gene>
    <name evidence="2" type="ORF">J1605_004855</name>
</gene>